<dbReference type="InterPro" id="IPR000682">
    <property type="entry name" value="PCMT"/>
</dbReference>
<comment type="similarity">
    <text evidence="1">Belongs to the methyltransferase superfamily. L-isoaspartyl/D-aspartyl protein methyltransferase family.</text>
</comment>
<evidence type="ECO:0008006" key="4">
    <source>
        <dbReference type="Google" id="ProtNLM"/>
    </source>
</evidence>
<dbReference type="PANTHER" id="PTHR11579">
    <property type="entry name" value="PROTEIN-L-ISOASPARTATE O-METHYLTRANSFERASE"/>
    <property type="match status" value="1"/>
</dbReference>
<evidence type="ECO:0000313" key="2">
    <source>
        <dbReference type="EMBL" id="KFD55405.1"/>
    </source>
</evidence>
<dbReference type="Gene3D" id="3.40.50.150">
    <property type="entry name" value="Vaccinia Virus protein VP39"/>
    <property type="match status" value="1"/>
</dbReference>
<accession>A0A085MDV9</accession>
<keyword evidence="3" id="KW-1185">Reference proteome</keyword>
<dbReference type="GO" id="GO:0004719">
    <property type="term" value="F:protein-L-isoaspartate (D-aspartate) O-methyltransferase activity"/>
    <property type="evidence" value="ECO:0007669"/>
    <property type="project" value="InterPro"/>
</dbReference>
<dbReference type="GO" id="GO:0005737">
    <property type="term" value="C:cytoplasm"/>
    <property type="evidence" value="ECO:0007669"/>
    <property type="project" value="TreeGrafter"/>
</dbReference>
<evidence type="ECO:0000313" key="3">
    <source>
        <dbReference type="Proteomes" id="UP000030764"/>
    </source>
</evidence>
<dbReference type="EMBL" id="KL363200">
    <property type="protein sequence ID" value="KFD55405.1"/>
    <property type="molecule type" value="Genomic_DNA"/>
</dbReference>
<dbReference type="SUPFAM" id="SSF53335">
    <property type="entry name" value="S-adenosyl-L-methionine-dependent methyltransferases"/>
    <property type="match status" value="1"/>
</dbReference>
<name>A0A085MDV9_9BILA</name>
<dbReference type="AlphaFoldDB" id="A0A085MDV9"/>
<dbReference type="PANTHER" id="PTHR11579:SF9">
    <property type="entry name" value="PROTEIN-L-ISOASPARTATE O-METHYLTRANSFERASE"/>
    <property type="match status" value="1"/>
</dbReference>
<dbReference type="Pfam" id="PF01135">
    <property type="entry name" value="PCMT"/>
    <property type="match status" value="1"/>
</dbReference>
<dbReference type="InterPro" id="IPR029063">
    <property type="entry name" value="SAM-dependent_MTases_sf"/>
</dbReference>
<evidence type="ECO:0000256" key="1">
    <source>
        <dbReference type="ARBA" id="ARBA00005369"/>
    </source>
</evidence>
<sequence length="358" mass="40861">MGSYVSSARTNDAMVDKVLLCTEMRAADEIAMRSVDRRLFLPEEYTEPYSLDPVTWKGMVISSPRIYAEVLKHLKLEPGDRFLNVGSGSGYFSCIAGILVANGGMNIGLEIKPDLVEYSKQCVSRMLRSCNSFRLLDFVPPQFYCGNLQNVEEIFREKYFNKIYCGFELDIAATFLLSEFLRPNGILVTPWLRRVNRNMAVHTSSYFLKLNVVKKTASSSIAVTDVCPTVFDRMIISTSSSVIPVDISCMPSLYQIALWELHRLVTDSILRHYPKFQHYYSGRVEVDCAALRSSVRKKKRMPQKVKNVTYRLENAPCGHVKAWECHETMKQAVAEDIERVIQNLPIPEKLKRSLLFHS</sequence>
<organism evidence="2 3">
    <name type="scientific">Trichuris suis</name>
    <name type="common">pig whipworm</name>
    <dbReference type="NCBI Taxonomy" id="68888"/>
    <lineage>
        <taxon>Eukaryota</taxon>
        <taxon>Metazoa</taxon>
        <taxon>Ecdysozoa</taxon>
        <taxon>Nematoda</taxon>
        <taxon>Enoplea</taxon>
        <taxon>Dorylaimia</taxon>
        <taxon>Trichinellida</taxon>
        <taxon>Trichuridae</taxon>
        <taxon>Trichuris</taxon>
    </lineage>
</organism>
<dbReference type="Proteomes" id="UP000030764">
    <property type="component" value="Unassembled WGS sequence"/>
</dbReference>
<proteinExistence type="inferred from homology"/>
<protein>
    <recommendedName>
        <fullName evidence="4">Protein-L-isoaspartate(D-aspartate) O-methyltransferase</fullName>
    </recommendedName>
</protein>
<gene>
    <name evidence="2" type="ORF">M513_03745</name>
</gene>
<reference evidence="2 3" key="1">
    <citation type="journal article" date="2014" name="Nat. Genet.">
        <title>Genome and transcriptome of the porcine whipworm Trichuris suis.</title>
        <authorList>
            <person name="Jex A.R."/>
            <person name="Nejsum P."/>
            <person name="Schwarz E.M."/>
            <person name="Hu L."/>
            <person name="Young N.D."/>
            <person name="Hall R.S."/>
            <person name="Korhonen P.K."/>
            <person name="Liao S."/>
            <person name="Thamsborg S."/>
            <person name="Xia J."/>
            <person name="Xu P."/>
            <person name="Wang S."/>
            <person name="Scheerlinck J.P."/>
            <person name="Hofmann A."/>
            <person name="Sternberg P.W."/>
            <person name="Wang J."/>
            <person name="Gasser R.B."/>
        </authorList>
    </citation>
    <scope>NUCLEOTIDE SEQUENCE [LARGE SCALE GENOMIC DNA]</scope>
    <source>
        <strain evidence="2">DCEP-RM93M</strain>
    </source>
</reference>